<accession>A0A0M3RQM0</accession>
<keyword evidence="2" id="KW-0436">Ligase</keyword>
<dbReference type="EMBL" id="CP048049">
    <property type="protein sequence ID" value="QIS44209.1"/>
    <property type="molecule type" value="Genomic_DNA"/>
</dbReference>
<reference evidence="2 3" key="1">
    <citation type="journal article" date="2020" name="Mol. Plant Pathol.">
        <title>Plasmid composition and the chpG gene determine the virulence level of Clavibacter capsici natural isolates in pepper.</title>
        <authorList>
            <person name="Hwang I.S."/>
            <person name="Lee H.M."/>
            <person name="Oh E.J."/>
            <person name="Lee S."/>
            <person name="Heu S."/>
            <person name="Oh C.S."/>
        </authorList>
    </citation>
    <scope>NUCLEOTIDE SEQUENCE [LARGE SCALE GENOMIC DNA]</scope>
    <source>
        <strain evidence="2 3">1101</strain>
    </source>
</reference>
<proteinExistence type="predicted"/>
<evidence type="ECO:0000313" key="2">
    <source>
        <dbReference type="EMBL" id="QIS44209.1"/>
    </source>
</evidence>
<name>A0A0M3RQM0_9MICO</name>
<keyword evidence="3" id="KW-1185">Reference proteome</keyword>
<protein>
    <submittedName>
        <fullName evidence="2">ATP-dependent DNA ligase</fullName>
    </submittedName>
</protein>
<dbReference type="Proteomes" id="UP000503164">
    <property type="component" value="Chromosome"/>
</dbReference>
<feature type="domain" description="DUF7882" evidence="1">
    <location>
        <begin position="1"/>
        <end position="96"/>
    </location>
</feature>
<gene>
    <name evidence="2" type="ORF">GW570_03440</name>
</gene>
<dbReference type="KEGG" id="ccap:AES38_03435"/>
<sequence>MGQLIYDTATHIDIDDRPLAHLQVVIFTKLRRKESFPFSWVEDRADGSGRSSVWLAPELPLRFRFSGNRKPALNPRWVELLVATANTSAGLHLVHEPASEGFAVAGGARS</sequence>
<evidence type="ECO:0000259" key="1">
    <source>
        <dbReference type="Pfam" id="PF25355"/>
    </source>
</evidence>
<dbReference type="GO" id="GO:0016874">
    <property type="term" value="F:ligase activity"/>
    <property type="evidence" value="ECO:0007669"/>
    <property type="project" value="UniProtKB-KW"/>
</dbReference>
<dbReference type="AlphaFoldDB" id="A0A0M3RQM0"/>
<organism evidence="2 3">
    <name type="scientific">Clavibacter capsici</name>
    <dbReference type="NCBI Taxonomy" id="1874630"/>
    <lineage>
        <taxon>Bacteria</taxon>
        <taxon>Bacillati</taxon>
        <taxon>Actinomycetota</taxon>
        <taxon>Actinomycetes</taxon>
        <taxon>Micrococcales</taxon>
        <taxon>Microbacteriaceae</taxon>
        <taxon>Clavibacter</taxon>
    </lineage>
</organism>
<dbReference type="Pfam" id="PF25355">
    <property type="entry name" value="DUF7882"/>
    <property type="match status" value="1"/>
</dbReference>
<evidence type="ECO:0000313" key="3">
    <source>
        <dbReference type="Proteomes" id="UP000503164"/>
    </source>
</evidence>
<dbReference type="RefSeq" id="WP_053773797.1">
    <property type="nucleotide sequence ID" value="NZ_CP012573.1"/>
</dbReference>
<dbReference type="InterPro" id="IPR057204">
    <property type="entry name" value="DUF7882"/>
</dbReference>